<sequence>MYLLNVITCRPTLTYSMVNGGTKQSRLFNLVSKCLVETLLTDLINEKDILIIAGKAKYMYNPSHRDAIMTSIHQKYENELSLPTIKSVKNLLDRTSTYARHIHDETEFNLLRNIITRLTHNSSVFIVYTPLIISAASALLTQILSNQLIHAAKIIYEIETFLFDSKKTPIKEVSDLLDMKYAILNFAQYKIFPIISGYEIETTAGGKVMTLSDELKVIIDLPLKSPKLDEMYKRMAEDGMFLDSYAEYIAGLKIQDITDKMSTEKLSTYIANNSKILDMAYNYSKGHELDGAVVSPLSEDRIRLTSNDLKKFAILDYLYTIRVLANCVKEKGLKSSKKSGGTTLTITSPFKIITVPGK</sequence>
<dbReference type="InterPro" id="IPR008787">
    <property type="entry name" value="Poxvirus_G7"/>
</dbReference>
<keyword evidence="6" id="KW-0597">Phosphoprotein</keyword>
<dbReference type="EMBL" id="KP728110">
    <property type="protein sequence ID" value="ALA62462.1"/>
    <property type="molecule type" value="Genomic_DNA"/>
</dbReference>
<dbReference type="GO" id="GO:0044423">
    <property type="term" value="C:virion component"/>
    <property type="evidence" value="ECO:0007669"/>
    <property type="project" value="UniProtKB-KW"/>
</dbReference>
<evidence type="ECO:0000313" key="10">
    <source>
        <dbReference type="EMBL" id="ALA62462.1"/>
    </source>
</evidence>
<evidence type="ECO:0000256" key="2">
    <source>
        <dbReference type="ARBA" id="ARBA00004328"/>
    </source>
</evidence>
<comment type="subcellular location">
    <subcellularLocation>
        <location evidence="1">Host cytoplasm</location>
    </subcellularLocation>
    <subcellularLocation>
        <location evidence="2">Virion</location>
    </subcellularLocation>
</comment>
<keyword evidence="11" id="KW-1185">Reference proteome</keyword>
<keyword evidence="7" id="KW-0946">Virion</keyword>
<evidence type="ECO:0000313" key="11">
    <source>
        <dbReference type="Proteomes" id="UP000142477"/>
    </source>
</evidence>
<reference evidence="10 11" key="1">
    <citation type="journal article" date="2015" name="Infect. Genet. Evol.">
        <title>Unique genomic organization of a novel Avipoxvirus detected in turkey (Meleagris gallopavo).</title>
        <authorList>
            <person name="Banyai K."/>
            <person name="Palya V."/>
            <person name="Denes B."/>
            <person name="Glavits R."/>
            <person name="Ivanics E."/>
            <person name="Horvath B."/>
            <person name="Farkas S.L."/>
            <person name="Marton S."/>
            <person name="Balint A."/>
            <person name="Gyuranecz M."/>
            <person name="Erdelyi K."/>
            <person name="Dan A."/>
        </authorList>
    </citation>
    <scope>NUCLEOTIDE SEQUENCE [LARGE SCALE GENOMIC DNA]</scope>
    <source>
        <strain evidence="10 11">TKPV-HU1124/2011</strain>
    </source>
</reference>
<comment type="subunit">
    <text evidence="4">Part of a complex composed of A30, G7, F10 kinase, A15, D2, D3, and J1.</text>
</comment>
<evidence type="ECO:0000256" key="1">
    <source>
        <dbReference type="ARBA" id="ARBA00004192"/>
    </source>
</evidence>
<name>A0A0M3ZHW1_9POXV</name>
<accession>A0A0M3ZHW1</accession>
<protein>
    <recommendedName>
        <fullName evidence="5">Assembly protein G7</fullName>
    </recommendedName>
</protein>
<dbReference type="KEGG" id="vg:26122778"/>
<evidence type="ECO:0000256" key="5">
    <source>
        <dbReference type="ARBA" id="ARBA00019431"/>
    </source>
</evidence>
<dbReference type="OrthoDB" id="8822at10239"/>
<comment type="function">
    <text evidence="9">Late protein which is a part of a large complex required for early virion morphogenesis. This complex participates in the formation of virosomes and the incorporation of virosomal contents into nascent immature virions.</text>
</comment>
<dbReference type="GO" id="GO:0030430">
    <property type="term" value="C:host cell cytoplasm"/>
    <property type="evidence" value="ECO:0007669"/>
    <property type="project" value="UniProtKB-SubCell"/>
</dbReference>
<evidence type="ECO:0000256" key="8">
    <source>
        <dbReference type="ARBA" id="ARBA00023200"/>
    </source>
</evidence>
<dbReference type="GeneID" id="26122778"/>
<evidence type="ECO:0000256" key="3">
    <source>
        <dbReference type="ARBA" id="ARBA00009079"/>
    </source>
</evidence>
<keyword evidence="8" id="KW-1035">Host cytoplasm</keyword>
<dbReference type="Pfam" id="PF05503">
    <property type="entry name" value="Pox_G7"/>
    <property type="match status" value="1"/>
</dbReference>
<proteinExistence type="inferred from homology"/>
<dbReference type="Proteomes" id="UP000142477">
    <property type="component" value="Segment"/>
</dbReference>
<comment type="similarity">
    <text evidence="3">Belongs to the chordopoxvirinae G7 family.</text>
</comment>
<evidence type="ECO:0000256" key="9">
    <source>
        <dbReference type="ARBA" id="ARBA00025443"/>
    </source>
</evidence>
<evidence type="ECO:0000256" key="7">
    <source>
        <dbReference type="ARBA" id="ARBA00022844"/>
    </source>
</evidence>
<dbReference type="RefSeq" id="YP_009177109.1">
    <property type="nucleotide sequence ID" value="NC_028238.1"/>
</dbReference>
<evidence type="ECO:0000256" key="6">
    <source>
        <dbReference type="ARBA" id="ARBA00022553"/>
    </source>
</evidence>
<organism evidence="10 11">
    <name type="scientific">Turkeypox virus</name>
    <dbReference type="NCBI Taxonomy" id="336486"/>
    <lineage>
        <taxon>Viruses</taxon>
        <taxon>Varidnaviria</taxon>
        <taxon>Bamfordvirae</taxon>
        <taxon>Nucleocytoviricota</taxon>
        <taxon>Pokkesviricetes</taxon>
        <taxon>Chitovirales</taxon>
        <taxon>Poxviridae</taxon>
        <taxon>Chordopoxvirinae</taxon>
        <taxon>Avipoxvirus</taxon>
        <taxon>Avipoxvirus turkeypox</taxon>
    </lineage>
</organism>
<evidence type="ECO:0000256" key="4">
    <source>
        <dbReference type="ARBA" id="ARBA00011362"/>
    </source>
</evidence>